<feature type="region of interest" description="Disordered" evidence="1">
    <location>
        <begin position="1"/>
        <end position="46"/>
    </location>
</feature>
<sequence length="99" mass="10246">MDKKAATAPPKSDSEQPVRAPQGPAGDAELTGADVTSNRKGSGDGWRWEGERNACIYLVDRQCFDDRAAACSAAGCAGSDCRANTEKAVPAKVSCKGAD</sequence>
<evidence type="ECO:0000256" key="1">
    <source>
        <dbReference type="SAM" id="MobiDB-lite"/>
    </source>
</evidence>
<name>D0LIS6_HALO1</name>
<accession>D0LIS6</accession>
<keyword evidence="3" id="KW-1185">Reference proteome</keyword>
<dbReference type="KEGG" id="hoh:Hoch_0314"/>
<dbReference type="EMBL" id="CP001804">
    <property type="protein sequence ID" value="ACY12955.1"/>
    <property type="molecule type" value="Genomic_DNA"/>
</dbReference>
<protein>
    <submittedName>
        <fullName evidence="2">Uncharacterized protein</fullName>
    </submittedName>
</protein>
<reference evidence="2 3" key="1">
    <citation type="journal article" date="2010" name="Stand. Genomic Sci.">
        <title>Complete genome sequence of Haliangium ochraceum type strain (SMP-2).</title>
        <authorList>
            <consortium name="US DOE Joint Genome Institute (JGI-PGF)"/>
            <person name="Ivanova N."/>
            <person name="Daum C."/>
            <person name="Lang E."/>
            <person name="Abt B."/>
            <person name="Kopitz M."/>
            <person name="Saunders E."/>
            <person name="Lapidus A."/>
            <person name="Lucas S."/>
            <person name="Glavina Del Rio T."/>
            <person name="Nolan M."/>
            <person name="Tice H."/>
            <person name="Copeland A."/>
            <person name="Cheng J.F."/>
            <person name="Chen F."/>
            <person name="Bruce D."/>
            <person name="Goodwin L."/>
            <person name="Pitluck S."/>
            <person name="Mavromatis K."/>
            <person name="Pati A."/>
            <person name="Mikhailova N."/>
            <person name="Chen A."/>
            <person name="Palaniappan K."/>
            <person name="Land M."/>
            <person name="Hauser L."/>
            <person name="Chang Y.J."/>
            <person name="Jeffries C.D."/>
            <person name="Detter J.C."/>
            <person name="Brettin T."/>
            <person name="Rohde M."/>
            <person name="Goker M."/>
            <person name="Bristow J."/>
            <person name="Markowitz V."/>
            <person name="Eisen J.A."/>
            <person name="Hugenholtz P."/>
            <person name="Kyrpides N.C."/>
            <person name="Klenk H.P."/>
        </authorList>
    </citation>
    <scope>NUCLEOTIDE SEQUENCE [LARGE SCALE GENOMIC DNA]</scope>
    <source>
        <strain evidence="3">DSM 14365 / CIP 107738 / JCM 11303 / AJ 13395 / SMP-2</strain>
    </source>
</reference>
<organism evidence="2 3">
    <name type="scientific">Haliangium ochraceum (strain DSM 14365 / JCM 11303 / SMP-2)</name>
    <dbReference type="NCBI Taxonomy" id="502025"/>
    <lineage>
        <taxon>Bacteria</taxon>
        <taxon>Pseudomonadati</taxon>
        <taxon>Myxococcota</taxon>
        <taxon>Polyangia</taxon>
        <taxon>Haliangiales</taxon>
        <taxon>Kofleriaceae</taxon>
        <taxon>Haliangium</taxon>
    </lineage>
</organism>
<evidence type="ECO:0000313" key="2">
    <source>
        <dbReference type="EMBL" id="ACY12955.1"/>
    </source>
</evidence>
<dbReference type="AlphaFoldDB" id="D0LIS6"/>
<proteinExistence type="predicted"/>
<evidence type="ECO:0000313" key="3">
    <source>
        <dbReference type="Proteomes" id="UP000001880"/>
    </source>
</evidence>
<gene>
    <name evidence="2" type="ordered locus">Hoch_0314</name>
</gene>
<dbReference type="HOGENOM" id="CLU_2316398_0_0_7"/>
<dbReference type="Proteomes" id="UP000001880">
    <property type="component" value="Chromosome"/>
</dbReference>
<dbReference type="RefSeq" id="WP_012825582.1">
    <property type="nucleotide sequence ID" value="NC_013440.1"/>
</dbReference>